<keyword evidence="5" id="KW-1185">Reference proteome</keyword>
<comment type="caution">
    <text evidence="4">The sequence shown here is derived from an EMBL/GenBank/DDBJ whole genome shotgun (WGS) entry which is preliminary data.</text>
</comment>
<evidence type="ECO:0000259" key="3">
    <source>
        <dbReference type="PROSITE" id="PS51186"/>
    </source>
</evidence>
<gene>
    <name evidence="4" type="ORF">ACFSNC_02145</name>
</gene>
<evidence type="ECO:0000313" key="5">
    <source>
        <dbReference type="Proteomes" id="UP001597299"/>
    </source>
</evidence>
<dbReference type="PROSITE" id="PS51186">
    <property type="entry name" value="GNAT"/>
    <property type="match status" value="1"/>
</dbReference>
<dbReference type="InterPro" id="IPR000182">
    <property type="entry name" value="GNAT_dom"/>
</dbReference>
<sequence>MGQGAGIGTPTPGAPALRAFGWEQMPALADLWVESWQEAMPEIDFEARRGWLCQRVGRLVEAGARVETAVDGQGRALGFVTVEPATGYVDQLVVHPDHWGRGIARALIEAAAAISPAGLTLDVNEENERAVRFYATLGFVTIARGTNPTSGRPTLRMERRATSPGG</sequence>
<keyword evidence="2 4" id="KW-0012">Acyltransferase</keyword>
<evidence type="ECO:0000256" key="1">
    <source>
        <dbReference type="ARBA" id="ARBA00022679"/>
    </source>
</evidence>
<feature type="domain" description="N-acetyltransferase" evidence="3">
    <location>
        <begin position="15"/>
        <end position="162"/>
    </location>
</feature>
<dbReference type="InterPro" id="IPR050832">
    <property type="entry name" value="Bact_Acetyltransf"/>
</dbReference>
<organism evidence="4 5">
    <name type="scientific">Ancylobacter oerskovii</name>
    <dbReference type="NCBI Taxonomy" id="459519"/>
    <lineage>
        <taxon>Bacteria</taxon>
        <taxon>Pseudomonadati</taxon>
        <taxon>Pseudomonadota</taxon>
        <taxon>Alphaproteobacteria</taxon>
        <taxon>Hyphomicrobiales</taxon>
        <taxon>Xanthobacteraceae</taxon>
        <taxon>Ancylobacter</taxon>
    </lineage>
</organism>
<proteinExistence type="predicted"/>
<reference evidence="5" key="1">
    <citation type="journal article" date="2019" name="Int. J. Syst. Evol. Microbiol.">
        <title>The Global Catalogue of Microorganisms (GCM) 10K type strain sequencing project: providing services to taxonomists for standard genome sequencing and annotation.</title>
        <authorList>
            <consortium name="The Broad Institute Genomics Platform"/>
            <consortium name="The Broad Institute Genome Sequencing Center for Infectious Disease"/>
            <person name="Wu L."/>
            <person name="Ma J."/>
        </authorList>
    </citation>
    <scope>NUCLEOTIDE SEQUENCE [LARGE SCALE GENOMIC DNA]</scope>
    <source>
        <strain evidence="5">CCM 7435</strain>
    </source>
</reference>
<dbReference type="PANTHER" id="PTHR43877">
    <property type="entry name" value="AMINOALKYLPHOSPHONATE N-ACETYLTRANSFERASE-RELATED-RELATED"/>
    <property type="match status" value="1"/>
</dbReference>
<keyword evidence="1 4" id="KW-0808">Transferase</keyword>
<dbReference type="InterPro" id="IPR016181">
    <property type="entry name" value="Acyl_CoA_acyltransferase"/>
</dbReference>
<protein>
    <submittedName>
        <fullName evidence="4">GNAT family N-acetyltransferase</fullName>
        <ecNumber evidence="4">2.3.1.-</ecNumber>
    </submittedName>
</protein>
<dbReference type="Gene3D" id="3.40.630.30">
    <property type="match status" value="1"/>
</dbReference>
<accession>A0ABW4YSF4</accession>
<dbReference type="EMBL" id="JBHUHD010000001">
    <property type="protein sequence ID" value="MFD2139193.1"/>
    <property type="molecule type" value="Genomic_DNA"/>
</dbReference>
<dbReference type="SUPFAM" id="SSF55729">
    <property type="entry name" value="Acyl-CoA N-acyltransferases (Nat)"/>
    <property type="match status" value="1"/>
</dbReference>
<name>A0ABW4YSF4_9HYPH</name>
<evidence type="ECO:0000256" key="2">
    <source>
        <dbReference type="ARBA" id="ARBA00023315"/>
    </source>
</evidence>
<evidence type="ECO:0000313" key="4">
    <source>
        <dbReference type="EMBL" id="MFD2139193.1"/>
    </source>
</evidence>
<dbReference type="GO" id="GO:0016746">
    <property type="term" value="F:acyltransferase activity"/>
    <property type="evidence" value="ECO:0007669"/>
    <property type="project" value="UniProtKB-KW"/>
</dbReference>
<dbReference type="Proteomes" id="UP001597299">
    <property type="component" value="Unassembled WGS sequence"/>
</dbReference>
<dbReference type="EC" id="2.3.1.-" evidence="4"/>
<dbReference type="Pfam" id="PF00583">
    <property type="entry name" value="Acetyltransf_1"/>
    <property type="match status" value="1"/>
</dbReference>
<dbReference type="RefSeq" id="WP_213354417.1">
    <property type="nucleotide sequence ID" value="NZ_JAHBGB010000041.1"/>
</dbReference>